<organism evidence="15 16">
    <name type="scientific">Synaphobranchus kaupii</name>
    <name type="common">Kaup's arrowtooth eel</name>
    <dbReference type="NCBI Taxonomy" id="118154"/>
    <lineage>
        <taxon>Eukaryota</taxon>
        <taxon>Metazoa</taxon>
        <taxon>Chordata</taxon>
        <taxon>Craniata</taxon>
        <taxon>Vertebrata</taxon>
        <taxon>Euteleostomi</taxon>
        <taxon>Actinopterygii</taxon>
        <taxon>Neopterygii</taxon>
        <taxon>Teleostei</taxon>
        <taxon>Anguilliformes</taxon>
        <taxon>Synaphobranchidae</taxon>
        <taxon>Synaphobranchus</taxon>
    </lineage>
</organism>
<evidence type="ECO:0000259" key="14">
    <source>
        <dbReference type="PROSITE" id="PS51296"/>
    </source>
</evidence>
<evidence type="ECO:0000256" key="11">
    <source>
        <dbReference type="ARBA" id="ARBA00030460"/>
    </source>
</evidence>
<evidence type="ECO:0000256" key="6">
    <source>
        <dbReference type="ARBA" id="ARBA00022714"/>
    </source>
</evidence>
<dbReference type="PANTHER" id="PTHR46522:SF1">
    <property type="entry name" value="INACTIVE CYTIDINE MONOPHOSPHATE-N-ACETYLNEURAMINIC ACID HYDROXYLASE"/>
    <property type="match status" value="1"/>
</dbReference>
<dbReference type="Proteomes" id="UP001152622">
    <property type="component" value="Chromosome 14"/>
</dbReference>
<comment type="similarity">
    <text evidence="3">Belongs to the CMP-Neu5Ac hydroxylase family.</text>
</comment>
<comment type="catalytic activity">
    <reaction evidence="13">
        <text>CMP-N-acetyl-beta-neuraminate + 2 Fe(II)-[cytochrome b5] + O2 + 2 H(+) = CMP-N-glycoloyl-beta-neuraminate + 2 Fe(III)-[cytochrome b5] + H2O</text>
        <dbReference type="Rhea" id="RHEA:16145"/>
        <dbReference type="Rhea" id="RHEA-COMP:10438"/>
        <dbReference type="Rhea" id="RHEA-COMP:10439"/>
        <dbReference type="ChEBI" id="CHEBI:15377"/>
        <dbReference type="ChEBI" id="CHEBI:15378"/>
        <dbReference type="ChEBI" id="CHEBI:15379"/>
        <dbReference type="ChEBI" id="CHEBI:29033"/>
        <dbReference type="ChEBI" id="CHEBI:29034"/>
        <dbReference type="ChEBI" id="CHEBI:57812"/>
        <dbReference type="ChEBI" id="CHEBI:58376"/>
        <dbReference type="EC" id="1.14.18.2"/>
    </reaction>
</comment>
<evidence type="ECO:0000256" key="4">
    <source>
        <dbReference type="ARBA" id="ARBA00011904"/>
    </source>
</evidence>
<evidence type="ECO:0000256" key="3">
    <source>
        <dbReference type="ARBA" id="ARBA00010303"/>
    </source>
</evidence>
<dbReference type="InterPro" id="IPR036866">
    <property type="entry name" value="RibonucZ/Hydroxyglut_hydro"/>
</dbReference>
<keyword evidence="9" id="KW-0411">Iron-sulfur</keyword>
<dbReference type="OrthoDB" id="332863at2759"/>
<keyword evidence="8" id="KW-0408">Iron</keyword>
<evidence type="ECO:0000256" key="8">
    <source>
        <dbReference type="ARBA" id="ARBA00023004"/>
    </source>
</evidence>
<dbReference type="GO" id="GO:0046872">
    <property type="term" value="F:metal ion binding"/>
    <property type="evidence" value="ECO:0007669"/>
    <property type="project" value="UniProtKB-KW"/>
</dbReference>
<dbReference type="SUPFAM" id="SSF50022">
    <property type="entry name" value="ISP domain"/>
    <property type="match status" value="1"/>
</dbReference>
<accession>A0A9Q1EPT1</accession>
<dbReference type="EC" id="1.14.18.2" evidence="4"/>
<evidence type="ECO:0000256" key="13">
    <source>
        <dbReference type="ARBA" id="ARBA00048491"/>
    </source>
</evidence>
<dbReference type="InterPro" id="IPR027033">
    <property type="entry name" value="Cnh"/>
</dbReference>
<dbReference type="InterPro" id="IPR036922">
    <property type="entry name" value="Rieske_2Fe-2S_sf"/>
</dbReference>
<dbReference type="PANTHER" id="PTHR46522">
    <property type="entry name" value="CYTIDINE MONOPHOSPHATE-N-ACETYLNEURAMINIC ACID HYDROXYLASE"/>
    <property type="match status" value="1"/>
</dbReference>
<dbReference type="InterPro" id="IPR017941">
    <property type="entry name" value="Rieske_2Fe-2S"/>
</dbReference>
<dbReference type="GO" id="GO:0030338">
    <property type="term" value="F:CMP-N-acetylneuraminate monooxygenase activity"/>
    <property type="evidence" value="ECO:0007669"/>
    <property type="project" value="UniProtKB-EC"/>
</dbReference>
<sequence>MQRFSLNTHQMAQIAKTLLTFDPEAVLTLKDGINFKKNPEDGKCYIIYKDEHGVKACKNQCKHQGGLFIKDIEDLDGKTVRCTKHYWKLNVSTMKYVNPPDSFQQNELGVVWNDGSLEIVELNPVEPWLVDPKVQEELEVGEVTITYLTHACMELKLGNKQMLFDPWLTGPAFARGWWLLHEPPADALDRMCNADLIYISHMHSDHLSYSTLKTLSERRPDMPIFVGDTSRPVFWYLDRSGVKLTNINVVNFGVWLNVDEHLRFMILMDGVHPEMDTCIIVEYKGTHLI</sequence>
<feature type="domain" description="Rieske" evidence="14">
    <location>
        <begin position="21"/>
        <end position="119"/>
    </location>
</feature>
<keyword evidence="16" id="KW-1185">Reference proteome</keyword>
<evidence type="ECO:0000256" key="5">
    <source>
        <dbReference type="ARBA" id="ARBA00015403"/>
    </source>
</evidence>
<dbReference type="Gene3D" id="3.60.15.10">
    <property type="entry name" value="Ribonuclease Z/Hydroxyacylglutathione hydrolase-like"/>
    <property type="match status" value="1"/>
</dbReference>
<evidence type="ECO:0000313" key="16">
    <source>
        <dbReference type="Proteomes" id="UP001152622"/>
    </source>
</evidence>
<evidence type="ECO:0000256" key="7">
    <source>
        <dbReference type="ARBA" id="ARBA00022723"/>
    </source>
</evidence>
<dbReference type="GO" id="GO:0046381">
    <property type="term" value="P:CMP-N-acetylneuraminate metabolic process"/>
    <property type="evidence" value="ECO:0007669"/>
    <property type="project" value="TreeGrafter"/>
</dbReference>
<dbReference type="PROSITE" id="PS51296">
    <property type="entry name" value="RIESKE"/>
    <property type="match status" value="1"/>
</dbReference>
<dbReference type="Gene3D" id="2.102.10.10">
    <property type="entry name" value="Rieske [2Fe-2S] iron-sulphur domain"/>
    <property type="match status" value="1"/>
</dbReference>
<dbReference type="GO" id="GO:0051537">
    <property type="term" value="F:2 iron, 2 sulfur cluster binding"/>
    <property type="evidence" value="ECO:0007669"/>
    <property type="project" value="UniProtKB-KW"/>
</dbReference>
<evidence type="ECO:0000256" key="2">
    <source>
        <dbReference type="ARBA" id="ARBA00005141"/>
    </source>
</evidence>
<dbReference type="EMBL" id="JAINUF010000014">
    <property type="protein sequence ID" value="KAJ8342785.1"/>
    <property type="molecule type" value="Genomic_DNA"/>
</dbReference>
<dbReference type="SUPFAM" id="SSF56281">
    <property type="entry name" value="Metallo-hydrolase/oxidoreductase"/>
    <property type="match status" value="1"/>
</dbReference>
<dbReference type="Pfam" id="PF00355">
    <property type="entry name" value="Rieske"/>
    <property type="match status" value="1"/>
</dbReference>
<keyword evidence="7" id="KW-0479">Metal-binding</keyword>
<dbReference type="Pfam" id="PF13483">
    <property type="entry name" value="Lactamase_B_3"/>
    <property type="match status" value="1"/>
</dbReference>
<comment type="pathway">
    <text evidence="2">Amino-sugar metabolism; N-acetylneuraminate metabolism.</text>
</comment>
<evidence type="ECO:0000256" key="12">
    <source>
        <dbReference type="ARBA" id="ARBA00033362"/>
    </source>
</evidence>
<keyword evidence="6" id="KW-0001">2Fe-2S</keyword>
<evidence type="ECO:0000256" key="10">
    <source>
        <dbReference type="ARBA" id="ARBA00029883"/>
    </source>
</evidence>
<evidence type="ECO:0000256" key="9">
    <source>
        <dbReference type="ARBA" id="ARBA00023014"/>
    </source>
</evidence>
<protein>
    <recommendedName>
        <fullName evidence="5">Cytidine monophosphate-N-acetylneuraminic acid hydroxylase</fullName>
        <ecNumber evidence="4">1.14.18.2</ecNumber>
    </recommendedName>
    <alternativeName>
        <fullName evidence="12">CMP-N-acetylneuraminate monooxygenase</fullName>
    </alternativeName>
    <alternativeName>
        <fullName evidence="11">CMP-Neu5Ac hydroxylase</fullName>
    </alternativeName>
    <alternativeName>
        <fullName evidence="10">CMP-NeuAc hydroxylase</fullName>
    </alternativeName>
</protein>
<name>A0A9Q1EPT1_SYNKA</name>
<gene>
    <name evidence="15" type="ORF">SKAU_G00327130</name>
</gene>
<comment type="function">
    <text evidence="1">Sialic acids are components of carbohydrate chains of glycoconjugates and are involved in cell-cell recognition and cell-pathogen interactions. Catalyzes the conversion of CMP-N-acetylneuraminic acid (CMP-Neu5Ac) into its hydroxylated derivative CMP-N-glycolylneuraminic acid (CMP-Neu5Gc), a sialic acid abundantly expressed at the surface of many cells.</text>
</comment>
<comment type="caution">
    <text evidence="15">The sequence shown here is derived from an EMBL/GenBank/DDBJ whole genome shotgun (WGS) entry which is preliminary data.</text>
</comment>
<evidence type="ECO:0000256" key="1">
    <source>
        <dbReference type="ARBA" id="ARBA00003414"/>
    </source>
</evidence>
<dbReference type="GO" id="GO:0005737">
    <property type="term" value="C:cytoplasm"/>
    <property type="evidence" value="ECO:0007669"/>
    <property type="project" value="TreeGrafter"/>
</dbReference>
<dbReference type="AlphaFoldDB" id="A0A9Q1EPT1"/>
<reference evidence="15" key="1">
    <citation type="journal article" date="2023" name="Science">
        <title>Genome structures resolve the early diversification of teleost fishes.</title>
        <authorList>
            <person name="Parey E."/>
            <person name="Louis A."/>
            <person name="Montfort J."/>
            <person name="Bouchez O."/>
            <person name="Roques C."/>
            <person name="Iampietro C."/>
            <person name="Lluch J."/>
            <person name="Castinel A."/>
            <person name="Donnadieu C."/>
            <person name="Desvignes T."/>
            <person name="Floi Bucao C."/>
            <person name="Jouanno E."/>
            <person name="Wen M."/>
            <person name="Mejri S."/>
            <person name="Dirks R."/>
            <person name="Jansen H."/>
            <person name="Henkel C."/>
            <person name="Chen W.J."/>
            <person name="Zahm M."/>
            <person name="Cabau C."/>
            <person name="Klopp C."/>
            <person name="Thompson A.W."/>
            <person name="Robinson-Rechavi M."/>
            <person name="Braasch I."/>
            <person name="Lecointre G."/>
            <person name="Bobe J."/>
            <person name="Postlethwait J.H."/>
            <person name="Berthelot C."/>
            <person name="Roest Crollius H."/>
            <person name="Guiguen Y."/>
        </authorList>
    </citation>
    <scope>NUCLEOTIDE SEQUENCE</scope>
    <source>
        <strain evidence="15">WJC10195</strain>
    </source>
</reference>
<evidence type="ECO:0000313" key="15">
    <source>
        <dbReference type="EMBL" id="KAJ8342785.1"/>
    </source>
</evidence>
<proteinExistence type="inferred from homology"/>